<accession>A0A6J7GPX3</accession>
<gene>
    <name evidence="2" type="ORF">UFOPK3495_01559</name>
</gene>
<feature type="domain" description="TACO1/YebC-like second and third" evidence="1">
    <location>
        <begin position="6"/>
        <end position="97"/>
    </location>
</feature>
<dbReference type="PANTHER" id="PTHR12532:SF6">
    <property type="entry name" value="TRANSCRIPTIONAL REGULATORY PROTEIN YEBC-RELATED"/>
    <property type="match status" value="1"/>
</dbReference>
<dbReference type="Pfam" id="PF01709">
    <property type="entry name" value="Transcrip_reg"/>
    <property type="match status" value="1"/>
</dbReference>
<dbReference type="InterPro" id="IPR029072">
    <property type="entry name" value="YebC-like"/>
</dbReference>
<protein>
    <submittedName>
        <fullName evidence="2">Unannotated protein</fullName>
    </submittedName>
</protein>
<sequence>MSKSVGVAEDELLMTVLDAGAEDLIDLGESFEVVSEPTDLVAVRTAVQAGGWDYESADATFLPSMSVDLDVEGAQKVFKLLEALEECDDVQNVFANFDVSDEVMAELD</sequence>
<dbReference type="InterPro" id="IPR026564">
    <property type="entry name" value="Transcrip_reg_TACO1-like_dom3"/>
</dbReference>
<dbReference type="GO" id="GO:0005829">
    <property type="term" value="C:cytosol"/>
    <property type="evidence" value="ECO:0007669"/>
    <property type="project" value="TreeGrafter"/>
</dbReference>
<organism evidence="2">
    <name type="scientific">freshwater metagenome</name>
    <dbReference type="NCBI Taxonomy" id="449393"/>
    <lineage>
        <taxon>unclassified sequences</taxon>
        <taxon>metagenomes</taxon>
        <taxon>ecological metagenomes</taxon>
    </lineage>
</organism>
<dbReference type="SUPFAM" id="SSF75625">
    <property type="entry name" value="YebC-like"/>
    <property type="match status" value="1"/>
</dbReference>
<name>A0A6J7GPX3_9ZZZZ</name>
<proteinExistence type="predicted"/>
<dbReference type="InterPro" id="IPR048300">
    <property type="entry name" value="TACO1_YebC-like_2nd/3rd_dom"/>
</dbReference>
<dbReference type="PANTHER" id="PTHR12532">
    <property type="entry name" value="TRANSLATIONAL ACTIVATOR OF CYTOCHROME C OXIDASE 1"/>
    <property type="match status" value="1"/>
</dbReference>
<evidence type="ECO:0000259" key="1">
    <source>
        <dbReference type="Pfam" id="PF01709"/>
    </source>
</evidence>
<reference evidence="2" key="1">
    <citation type="submission" date="2020-05" db="EMBL/GenBank/DDBJ databases">
        <authorList>
            <person name="Chiriac C."/>
            <person name="Salcher M."/>
            <person name="Ghai R."/>
            <person name="Kavagutti S V."/>
        </authorList>
    </citation>
    <scope>NUCLEOTIDE SEQUENCE</scope>
</reference>
<dbReference type="Gene3D" id="3.30.70.980">
    <property type="match status" value="1"/>
</dbReference>
<evidence type="ECO:0000313" key="2">
    <source>
        <dbReference type="EMBL" id="CAB4910547.1"/>
    </source>
</evidence>
<dbReference type="AlphaFoldDB" id="A0A6J7GPX3"/>
<dbReference type="InterPro" id="IPR002876">
    <property type="entry name" value="Transcrip_reg_TACO1-like"/>
</dbReference>
<dbReference type="EMBL" id="CAFBMC010000118">
    <property type="protein sequence ID" value="CAB4910547.1"/>
    <property type="molecule type" value="Genomic_DNA"/>
</dbReference>